<dbReference type="Proteomes" id="UP000192247">
    <property type="component" value="Unassembled WGS sequence"/>
</dbReference>
<sequence>MTARACCQSGTVGRAKCRFLVGRGSCFLSPVAGVRALPRANRRRRLGFDRGRKARPEFSRVPLLIAASVKWCCRLVSSERSGGIETCISMHDSPSSFKFSTQTTKRRVRAKNRHAGRSPSSSLDFFSSASAVRVRGDRKRLTFDSPAANALQIALRRLARLIQISLCENPPLPSQAIGFVSSVCQQSSPEQSSDCCQQSSDRSVAIRVDRIDIMTSDTSSSEWSRVLSSKRAWALQLDR</sequence>
<proteinExistence type="predicted"/>
<reference evidence="1 2" key="1">
    <citation type="journal article" date="2017" name="Gigascience">
        <title>Draft genome of the honey bee ectoparasitic mite, Tropilaelaps mercedesae, is shaped by the parasitic life history.</title>
        <authorList>
            <person name="Dong X."/>
            <person name="Armstrong S.D."/>
            <person name="Xia D."/>
            <person name="Makepeace B.L."/>
            <person name="Darby A.C."/>
            <person name="Kadowaki T."/>
        </authorList>
    </citation>
    <scope>NUCLEOTIDE SEQUENCE [LARGE SCALE GENOMIC DNA]</scope>
    <source>
        <strain evidence="1">Wuxi-XJTLU</strain>
    </source>
</reference>
<organism evidence="1 2">
    <name type="scientific">Tropilaelaps mercedesae</name>
    <dbReference type="NCBI Taxonomy" id="418985"/>
    <lineage>
        <taxon>Eukaryota</taxon>
        <taxon>Metazoa</taxon>
        <taxon>Ecdysozoa</taxon>
        <taxon>Arthropoda</taxon>
        <taxon>Chelicerata</taxon>
        <taxon>Arachnida</taxon>
        <taxon>Acari</taxon>
        <taxon>Parasitiformes</taxon>
        <taxon>Mesostigmata</taxon>
        <taxon>Gamasina</taxon>
        <taxon>Dermanyssoidea</taxon>
        <taxon>Laelapidae</taxon>
        <taxon>Tropilaelaps</taxon>
    </lineage>
</organism>
<evidence type="ECO:0000313" key="1">
    <source>
        <dbReference type="EMBL" id="OQR76695.1"/>
    </source>
</evidence>
<dbReference type="EMBL" id="MNPL01004519">
    <property type="protein sequence ID" value="OQR76695.1"/>
    <property type="molecule type" value="Genomic_DNA"/>
</dbReference>
<name>A0A1V9XT98_9ACAR</name>
<protein>
    <submittedName>
        <fullName evidence="1">Uncharacterized protein</fullName>
    </submittedName>
</protein>
<dbReference type="InParanoid" id="A0A1V9XT98"/>
<keyword evidence="2" id="KW-1185">Reference proteome</keyword>
<evidence type="ECO:0000313" key="2">
    <source>
        <dbReference type="Proteomes" id="UP000192247"/>
    </source>
</evidence>
<accession>A0A1V9XT98</accession>
<gene>
    <name evidence="1" type="ORF">BIW11_03026</name>
</gene>
<comment type="caution">
    <text evidence="1">The sequence shown here is derived from an EMBL/GenBank/DDBJ whole genome shotgun (WGS) entry which is preliminary data.</text>
</comment>
<dbReference type="AlphaFoldDB" id="A0A1V9XT98"/>